<comment type="similarity">
    <text evidence="1">Belongs to the LysR transcriptional regulatory family.</text>
</comment>
<dbReference type="Gene3D" id="3.40.190.290">
    <property type="match status" value="1"/>
</dbReference>
<keyword evidence="4" id="KW-0804">Transcription</keyword>
<dbReference type="Gene3D" id="1.10.10.10">
    <property type="entry name" value="Winged helix-like DNA-binding domain superfamily/Winged helix DNA-binding domain"/>
    <property type="match status" value="1"/>
</dbReference>
<dbReference type="InterPro" id="IPR036388">
    <property type="entry name" value="WH-like_DNA-bd_sf"/>
</dbReference>
<evidence type="ECO:0000256" key="3">
    <source>
        <dbReference type="ARBA" id="ARBA00023125"/>
    </source>
</evidence>
<dbReference type="RefSeq" id="WP_119782035.1">
    <property type="nucleotide sequence ID" value="NZ_QYUK01000011.1"/>
</dbReference>
<gene>
    <name evidence="6" type="ORF">D3874_24915</name>
</gene>
<dbReference type="InterPro" id="IPR005119">
    <property type="entry name" value="LysR_subst-bd"/>
</dbReference>
<feature type="domain" description="HTH lysR-type" evidence="5">
    <location>
        <begin position="1"/>
        <end position="58"/>
    </location>
</feature>
<sequence length="295" mass="31341">MTLEQLKIFVAVAEREHVTRAAGALNLTQSAVSAAVAALEQRHGVVLFHRVGRRIELTDSGRLFLDEARAVLARAATAELVLSELGSMGRGTLILHASQTIASYWLPAHIVAFRQAHPLIEVRLVVGNTLQVARAVVSGAAELGFVEGLVEDASLAQAVIGQDRLVIVVDGRHPWAGAGHALQPAELLQSAWVMREPGSGTRSAFEAALGALGIAVRQLEVALELPSNEAVRAAVEAGAGATAISEMVAEPGLRAGTLHRVRFDLPDRQFHVLHHRERYSSDAGRAFMAIAGARA</sequence>
<keyword evidence="7" id="KW-1185">Reference proteome</keyword>
<evidence type="ECO:0000313" key="7">
    <source>
        <dbReference type="Proteomes" id="UP000284605"/>
    </source>
</evidence>
<name>A0A418WIG0_9PROT</name>
<proteinExistence type="inferred from homology"/>
<dbReference type="GO" id="GO:0003700">
    <property type="term" value="F:DNA-binding transcription factor activity"/>
    <property type="evidence" value="ECO:0007669"/>
    <property type="project" value="InterPro"/>
</dbReference>
<evidence type="ECO:0000256" key="4">
    <source>
        <dbReference type="ARBA" id="ARBA00023163"/>
    </source>
</evidence>
<evidence type="ECO:0000259" key="5">
    <source>
        <dbReference type="PROSITE" id="PS50931"/>
    </source>
</evidence>
<dbReference type="PANTHER" id="PTHR30126:SF39">
    <property type="entry name" value="HTH-TYPE TRANSCRIPTIONAL REGULATOR CYSL"/>
    <property type="match status" value="1"/>
</dbReference>
<dbReference type="PRINTS" id="PR00039">
    <property type="entry name" value="HTHLYSR"/>
</dbReference>
<dbReference type="FunFam" id="1.10.10.10:FF:000001">
    <property type="entry name" value="LysR family transcriptional regulator"/>
    <property type="match status" value="1"/>
</dbReference>
<accession>A0A418WIG0</accession>
<evidence type="ECO:0000313" key="6">
    <source>
        <dbReference type="EMBL" id="RJF89803.1"/>
    </source>
</evidence>
<dbReference type="Pfam" id="PF00126">
    <property type="entry name" value="HTH_1"/>
    <property type="match status" value="1"/>
</dbReference>
<dbReference type="AlphaFoldDB" id="A0A418WIG0"/>
<dbReference type="PROSITE" id="PS50931">
    <property type="entry name" value="HTH_LYSR"/>
    <property type="match status" value="1"/>
</dbReference>
<evidence type="ECO:0000256" key="1">
    <source>
        <dbReference type="ARBA" id="ARBA00009437"/>
    </source>
</evidence>
<keyword evidence="2" id="KW-0805">Transcription regulation</keyword>
<dbReference type="SUPFAM" id="SSF46785">
    <property type="entry name" value="Winged helix' DNA-binding domain"/>
    <property type="match status" value="1"/>
</dbReference>
<dbReference type="CDD" id="cd08420">
    <property type="entry name" value="PBP2_CysL_like"/>
    <property type="match status" value="1"/>
</dbReference>
<dbReference type="GO" id="GO:0000976">
    <property type="term" value="F:transcription cis-regulatory region binding"/>
    <property type="evidence" value="ECO:0007669"/>
    <property type="project" value="TreeGrafter"/>
</dbReference>
<dbReference type="SUPFAM" id="SSF53850">
    <property type="entry name" value="Periplasmic binding protein-like II"/>
    <property type="match status" value="1"/>
</dbReference>
<dbReference type="Pfam" id="PF03466">
    <property type="entry name" value="LysR_substrate"/>
    <property type="match status" value="1"/>
</dbReference>
<keyword evidence="3" id="KW-0238">DNA-binding</keyword>
<dbReference type="Proteomes" id="UP000284605">
    <property type="component" value="Unassembled WGS sequence"/>
</dbReference>
<dbReference type="InterPro" id="IPR000847">
    <property type="entry name" value="LysR_HTH_N"/>
</dbReference>
<comment type="caution">
    <text evidence="6">The sequence shown here is derived from an EMBL/GenBank/DDBJ whole genome shotgun (WGS) entry which is preliminary data.</text>
</comment>
<evidence type="ECO:0000256" key="2">
    <source>
        <dbReference type="ARBA" id="ARBA00023015"/>
    </source>
</evidence>
<dbReference type="InterPro" id="IPR036390">
    <property type="entry name" value="WH_DNA-bd_sf"/>
</dbReference>
<dbReference type="EMBL" id="QYUK01000011">
    <property type="protein sequence ID" value="RJF89803.1"/>
    <property type="molecule type" value="Genomic_DNA"/>
</dbReference>
<dbReference type="PANTHER" id="PTHR30126">
    <property type="entry name" value="HTH-TYPE TRANSCRIPTIONAL REGULATOR"/>
    <property type="match status" value="1"/>
</dbReference>
<reference evidence="6 7" key="1">
    <citation type="submission" date="2018-09" db="EMBL/GenBank/DDBJ databases">
        <authorList>
            <person name="Zhu H."/>
        </authorList>
    </citation>
    <scope>NUCLEOTIDE SEQUENCE [LARGE SCALE GENOMIC DNA]</scope>
    <source>
        <strain evidence="6 7">K1W22B-8</strain>
    </source>
</reference>
<organism evidence="6 7">
    <name type="scientific">Oleomonas cavernae</name>
    <dbReference type="NCBI Taxonomy" id="2320859"/>
    <lineage>
        <taxon>Bacteria</taxon>
        <taxon>Pseudomonadati</taxon>
        <taxon>Pseudomonadota</taxon>
        <taxon>Alphaproteobacteria</taxon>
        <taxon>Acetobacterales</taxon>
        <taxon>Acetobacteraceae</taxon>
        <taxon>Oleomonas</taxon>
    </lineage>
</organism>
<dbReference type="OrthoDB" id="9808620at2"/>
<protein>
    <submittedName>
        <fullName evidence="6">LysR family transcriptional regulator</fullName>
    </submittedName>
</protein>